<dbReference type="NCBIfam" id="TIGR03293">
    <property type="entry name" value="PhnG_redo"/>
    <property type="match status" value="1"/>
</dbReference>
<organism evidence="1 2">
    <name type="scientific">Vitreoscilla massiliensis</name>
    <dbReference type="NCBI Taxonomy" id="1689272"/>
    <lineage>
        <taxon>Bacteria</taxon>
        <taxon>Pseudomonadati</taxon>
        <taxon>Pseudomonadota</taxon>
        <taxon>Betaproteobacteria</taxon>
        <taxon>Neisseriales</taxon>
        <taxon>Neisseriaceae</taxon>
        <taxon>Vitreoscilla</taxon>
    </lineage>
</organism>
<dbReference type="EMBL" id="CP091511">
    <property type="protein sequence ID" value="UOO88962.1"/>
    <property type="molecule type" value="Genomic_DNA"/>
</dbReference>
<name>A0ABY4E6C7_9NEIS</name>
<dbReference type="InterPro" id="IPR009609">
    <property type="entry name" value="Phosphonate_metab_PhnG"/>
</dbReference>
<sequence>MYLSENMVWPSDATALRQMCLQVLAHQAGELGAYQTQLQQTEYEWIRRPEVGMVMVHGRTEGSGTPFAMGETTVSRCVLRLKSGETGFGYVLGRNKLQAELIALADAHLQTEQQDYWLEHIIKPLAQAWKQAQADHSAKVASSRVDFFTMVRG</sequence>
<protein>
    <submittedName>
        <fullName evidence="1">Phosphonate C-P lyase system protein PhnG</fullName>
    </submittedName>
</protein>
<accession>A0ABY4E6C7</accession>
<dbReference type="Proteomes" id="UP000832011">
    <property type="component" value="Chromosome"/>
</dbReference>
<dbReference type="GO" id="GO:0016829">
    <property type="term" value="F:lyase activity"/>
    <property type="evidence" value="ECO:0007669"/>
    <property type="project" value="UniProtKB-KW"/>
</dbReference>
<evidence type="ECO:0000313" key="2">
    <source>
        <dbReference type="Proteomes" id="UP000832011"/>
    </source>
</evidence>
<evidence type="ECO:0000313" key="1">
    <source>
        <dbReference type="EMBL" id="UOO88962.1"/>
    </source>
</evidence>
<dbReference type="RefSeq" id="WP_058357361.1">
    <property type="nucleotide sequence ID" value="NZ_CABKVG010000010.1"/>
</dbReference>
<reference evidence="1 2" key="1">
    <citation type="journal article" date="2022" name="Res Sq">
        <title>Evolution of multicellular longitudinally dividing oral cavity symbionts (Neisseriaceae).</title>
        <authorList>
            <person name="Nyongesa S."/>
            <person name="Weber P."/>
            <person name="Bernet E."/>
            <person name="Pullido F."/>
            <person name="Nieckarz M."/>
            <person name="Delaby M."/>
            <person name="Nieves C."/>
            <person name="Viehboeck T."/>
            <person name="Krause N."/>
            <person name="Rivera-Millot A."/>
            <person name="Nakamura A."/>
            <person name="Vischer N."/>
            <person name="VanNieuwenhze M."/>
            <person name="Brun Y."/>
            <person name="Cava F."/>
            <person name="Bulgheresi S."/>
            <person name="Veyrier F."/>
        </authorList>
    </citation>
    <scope>NUCLEOTIDE SEQUENCE [LARGE SCALE GENOMIC DNA]</scope>
    <source>
        <strain evidence="1 2">SN4</strain>
    </source>
</reference>
<keyword evidence="1" id="KW-0456">Lyase</keyword>
<keyword evidence="2" id="KW-1185">Reference proteome</keyword>
<gene>
    <name evidence="1" type="primary">phnG</name>
    <name evidence="1" type="ORF">LVJ82_16170</name>
</gene>
<dbReference type="Pfam" id="PF06754">
    <property type="entry name" value="PhnG"/>
    <property type="match status" value="1"/>
</dbReference>
<proteinExistence type="predicted"/>